<dbReference type="EMBL" id="KB456261">
    <property type="protein sequence ID" value="EMF15152.1"/>
    <property type="molecule type" value="Genomic_DNA"/>
</dbReference>
<dbReference type="eggNOG" id="ENOG502SY80">
    <property type="taxonomic scope" value="Eukaryota"/>
</dbReference>
<protein>
    <submittedName>
        <fullName evidence="2">Uncharacterized protein</fullName>
    </submittedName>
</protein>
<dbReference type="OrthoDB" id="4776522at2759"/>
<feature type="region of interest" description="Disordered" evidence="1">
    <location>
        <begin position="391"/>
        <end position="439"/>
    </location>
</feature>
<dbReference type="GeneID" id="27898221"/>
<dbReference type="HOGENOM" id="CLU_034029_0_0_1"/>
<reference evidence="2 3" key="1">
    <citation type="journal article" date="2012" name="PLoS Pathog.">
        <title>Diverse lifestyles and strategies of plant pathogenesis encoded in the genomes of eighteen Dothideomycetes fungi.</title>
        <authorList>
            <person name="Ohm R.A."/>
            <person name="Feau N."/>
            <person name="Henrissat B."/>
            <person name="Schoch C.L."/>
            <person name="Horwitz B.A."/>
            <person name="Barry K.W."/>
            <person name="Condon B.J."/>
            <person name="Copeland A.C."/>
            <person name="Dhillon B."/>
            <person name="Glaser F."/>
            <person name="Hesse C.N."/>
            <person name="Kosti I."/>
            <person name="LaButti K."/>
            <person name="Lindquist E.A."/>
            <person name="Lucas S."/>
            <person name="Salamov A.A."/>
            <person name="Bradshaw R.E."/>
            <person name="Ciuffetti L."/>
            <person name="Hamelin R.C."/>
            <person name="Kema G.H.J."/>
            <person name="Lawrence C."/>
            <person name="Scott J.A."/>
            <person name="Spatafora J.W."/>
            <person name="Turgeon B.G."/>
            <person name="de Wit P.J.G.M."/>
            <person name="Zhong S."/>
            <person name="Goodwin S.B."/>
            <person name="Grigoriev I.V."/>
        </authorList>
    </citation>
    <scope>NUCLEOTIDE SEQUENCE [LARGE SCALE GENOMIC DNA]</scope>
    <source>
        <strain evidence="2 3">SO2202</strain>
    </source>
</reference>
<dbReference type="Proteomes" id="UP000016931">
    <property type="component" value="Unassembled WGS sequence"/>
</dbReference>
<dbReference type="STRING" id="692275.M3B5S4"/>
<accession>M3B5S4</accession>
<feature type="region of interest" description="Disordered" evidence="1">
    <location>
        <begin position="1"/>
        <end position="37"/>
    </location>
</feature>
<dbReference type="RefSeq" id="XP_016763273.1">
    <property type="nucleotide sequence ID" value="XM_016901084.1"/>
</dbReference>
<dbReference type="AlphaFoldDB" id="M3B5S4"/>
<organism evidence="2 3">
    <name type="scientific">Sphaerulina musiva (strain SO2202)</name>
    <name type="common">Poplar stem canker fungus</name>
    <name type="synonym">Septoria musiva</name>
    <dbReference type="NCBI Taxonomy" id="692275"/>
    <lineage>
        <taxon>Eukaryota</taxon>
        <taxon>Fungi</taxon>
        <taxon>Dikarya</taxon>
        <taxon>Ascomycota</taxon>
        <taxon>Pezizomycotina</taxon>
        <taxon>Dothideomycetes</taxon>
        <taxon>Dothideomycetidae</taxon>
        <taxon>Mycosphaerellales</taxon>
        <taxon>Mycosphaerellaceae</taxon>
        <taxon>Sphaerulina</taxon>
    </lineage>
</organism>
<proteinExistence type="predicted"/>
<sequence length="439" mass="48229">MARHKHKKLTNEQAAPRATAGMAPNATRRSKTSHSPSRTVCTHMIMDRVYGLACSECHKVPQYGWVYQCRQDHQLGLEDPLPEIIDKPLVPVDCDDLDAKAQVAEFLEMSPSIINGIRAGDYTLRQVNKLLTQRETVFRVIKQQQAHSQKKNKNISLPSADSLIASAGTTTRSHRHASASKPRRDSLAVQHLDAEMNCNYTICGGCRPYFDTRLPMTFETVIDQPALTAADMQKLRIIDPAVARTIGLRPTPQSYKKKGMADSIYMESASASSVEWILDSFAESESNDAVLFPCPGPLHCRAWTLRSGCPYENGGFDDGNRAANHMHDFLDSLTPENSRSQLSTCADLTSSTLGASSTTASTVSLPTTPLAPLIPLVPSDESFDVALEKQLQKKSENRSLSTPSGKRRKTEIGLYTNESDHGMMSDVDGEVEDGVALTH</sequence>
<gene>
    <name evidence="2" type="ORF">SEPMUDRAFT_114274</name>
</gene>
<evidence type="ECO:0000256" key="1">
    <source>
        <dbReference type="SAM" id="MobiDB-lite"/>
    </source>
</evidence>
<keyword evidence="3" id="KW-1185">Reference proteome</keyword>
<evidence type="ECO:0000313" key="2">
    <source>
        <dbReference type="EMBL" id="EMF15152.1"/>
    </source>
</evidence>
<name>M3B5S4_SPHMS</name>
<evidence type="ECO:0000313" key="3">
    <source>
        <dbReference type="Proteomes" id="UP000016931"/>
    </source>
</evidence>